<dbReference type="InterPro" id="IPR002049">
    <property type="entry name" value="LE_dom"/>
</dbReference>
<keyword evidence="2" id="KW-0732">Signal</keyword>
<dbReference type="PANTHER" id="PTHR24043:SF0">
    <property type="entry name" value="SCAVENGER RECEPTOR CLASS F MEMBER 1"/>
    <property type="match status" value="1"/>
</dbReference>
<dbReference type="InterPro" id="IPR000742">
    <property type="entry name" value="EGF"/>
</dbReference>
<comment type="caution">
    <text evidence="5">Lacks conserved residue(s) required for the propagation of feature annotation.</text>
</comment>
<reference evidence="8" key="2">
    <citation type="submission" date="2025-08" db="UniProtKB">
        <authorList>
            <consortium name="Ensembl"/>
        </authorList>
    </citation>
    <scope>IDENTIFICATION</scope>
</reference>
<feature type="disulfide bond" evidence="5">
    <location>
        <begin position="50"/>
        <end position="59"/>
    </location>
</feature>
<accession>A0AAY4DA54</accession>
<feature type="region of interest" description="Disordered" evidence="6">
    <location>
        <begin position="558"/>
        <end position="651"/>
    </location>
</feature>
<dbReference type="PANTHER" id="PTHR24043">
    <property type="entry name" value="SCAVENGER RECEPTOR CLASS F"/>
    <property type="match status" value="1"/>
</dbReference>
<reference evidence="8" key="3">
    <citation type="submission" date="2025-09" db="UniProtKB">
        <authorList>
            <consortium name="Ensembl"/>
        </authorList>
    </citation>
    <scope>IDENTIFICATION</scope>
</reference>
<keyword evidence="4 5" id="KW-1015">Disulfide bond</keyword>
<keyword evidence="9" id="KW-1185">Reference proteome</keyword>
<keyword evidence="3" id="KW-0677">Repeat</keyword>
<dbReference type="SMART" id="SM00181">
    <property type="entry name" value="EGF"/>
    <property type="match status" value="7"/>
</dbReference>
<evidence type="ECO:0000256" key="4">
    <source>
        <dbReference type="ARBA" id="ARBA00023157"/>
    </source>
</evidence>
<feature type="domain" description="EGF-like" evidence="7">
    <location>
        <begin position="21"/>
        <end position="60"/>
    </location>
</feature>
<dbReference type="PROSITE" id="PS50026">
    <property type="entry name" value="EGF_3"/>
    <property type="match status" value="1"/>
</dbReference>
<dbReference type="PROSITE" id="PS00022">
    <property type="entry name" value="EGF_1"/>
    <property type="match status" value="2"/>
</dbReference>
<dbReference type="GO" id="GO:0016020">
    <property type="term" value="C:membrane"/>
    <property type="evidence" value="ECO:0007669"/>
    <property type="project" value="TreeGrafter"/>
</dbReference>
<dbReference type="Gene3D" id="2.170.300.10">
    <property type="entry name" value="Tie2 ligand-binding domain superfamily"/>
    <property type="match status" value="3"/>
</dbReference>
<dbReference type="PRINTS" id="PR00011">
    <property type="entry name" value="EGFLAMININ"/>
</dbReference>
<dbReference type="GeneTree" id="ENSGT00950000183101"/>
<feature type="compositionally biased region" description="Low complexity" evidence="6">
    <location>
        <begin position="634"/>
        <end position="651"/>
    </location>
</feature>
<proteinExistence type="predicted"/>
<dbReference type="SMART" id="SM00180">
    <property type="entry name" value="EGF_Lam"/>
    <property type="match status" value="4"/>
</dbReference>
<evidence type="ECO:0000256" key="6">
    <source>
        <dbReference type="SAM" id="MobiDB-lite"/>
    </source>
</evidence>
<dbReference type="GO" id="GO:0016358">
    <property type="term" value="P:dendrite development"/>
    <property type="evidence" value="ECO:0007669"/>
    <property type="project" value="TreeGrafter"/>
</dbReference>
<sequence length="778" mass="83404">MRLCLCRDPSLLVCCSGWGPEGNGCTVPLCEGDGACQEGEICVFPGMCRCRHGFYGARCKTACPSEFWGPDCRELCHCYPHGHCDPVTGKCTCSPSRWGPVCQNVCKCSRHGRCDPLNGDCICNEGWWTPNCGKNCQCSQGGTLACHPVTGRCQCAQGYWGLNCSLRCSCNTSSCNQRTGDCECVRGSWGPSCERHCKCDLGHGECSPLNGHCECQPGYKSPFCSEACGGGYYGAGCKLPCGRCLKGRNCSVVDGTCDSCDPGWNGMRCDQPCPPGYHGSGCQEVCPSCRSHQPCDPETGECSQCDPGWTGPRCDAHCPEGTFGESCHLLCNPCFHGHCDHVTGGCVCLPGFQGENCNSTCPGHQYGVNCSFTCDCGEGGCHPSTGACLYGAHAGLIAGILSLLGLVLLVLVCCCCCCCCGGEQREGKERVAVGDGGPAARMKHHVYSVLANVSSAVPCFSLWTTGLPRVTVSHHDPELTFNHSFIEPPSGWMMDNSFESDEDESLYCVPPREDIATVASGEFQELSSKCNMFPDPSVFNSEDVSLAFGIPRTSSIAKAKRPSVSFAEGTRFTPNERRGSGQDTTGASRKSKSPWEVQSADQAEETDRPMEEQGDVAKPEDAVRIPGHNRRRTMSSSRRSVQPQVSSGSQSAEICVDKVTTVYVTLGKAASRPRQEPSTEGLVQTMLRRLGSLQRQKDEGRRPRGRGEWGSKAPRRRLGERASAWEQAAGGAGAEVPMRKPSRRKHGSTCCSSTPVAKGSLDKQEQKSAICSTATPKL</sequence>
<reference evidence="8 9" key="1">
    <citation type="submission" date="2020-06" db="EMBL/GenBank/DDBJ databases">
        <authorList>
            <consortium name="Wellcome Sanger Institute Data Sharing"/>
        </authorList>
    </citation>
    <scope>NUCLEOTIDE SEQUENCE [LARGE SCALE GENOMIC DNA]</scope>
</reference>
<evidence type="ECO:0000313" key="8">
    <source>
        <dbReference type="Ensembl" id="ENSDCDP00010041091.1"/>
    </source>
</evidence>
<organism evidence="8 9">
    <name type="scientific">Denticeps clupeoides</name>
    <name type="common">denticle herring</name>
    <dbReference type="NCBI Taxonomy" id="299321"/>
    <lineage>
        <taxon>Eukaryota</taxon>
        <taxon>Metazoa</taxon>
        <taxon>Chordata</taxon>
        <taxon>Craniata</taxon>
        <taxon>Vertebrata</taxon>
        <taxon>Euteleostomi</taxon>
        <taxon>Actinopterygii</taxon>
        <taxon>Neopterygii</taxon>
        <taxon>Teleostei</taxon>
        <taxon>Clupei</taxon>
        <taxon>Clupeiformes</taxon>
        <taxon>Denticipitoidei</taxon>
        <taxon>Denticipitidae</taxon>
        <taxon>Denticeps</taxon>
    </lineage>
</organism>
<feature type="compositionally biased region" description="Basic and acidic residues" evidence="6">
    <location>
        <begin position="605"/>
        <end position="623"/>
    </location>
</feature>
<dbReference type="Ensembl" id="ENSDCDT00010051031.1">
    <property type="protein sequence ID" value="ENSDCDP00010041091.1"/>
    <property type="gene ID" value="ENSDCDG00010026130.1"/>
</dbReference>
<feature type="compositionally biased region" description="Polar residues" evidence="6">
    <location>
        <begin position="767"/>
        <end position="778"/>
    </location>
</feature>
<feature type="compositionally biased region" description="Basic and acidic residues" evidence="6">
    <location>
        <begin position="695"/>
        <end position="709"/>
    </location>
</feature>
<protein>
    <recommendedName>
        <fullName evidence="7">EGF-like domain-containing protein</fullName>
    </recommendedName>
</protein>
<feature type="region of interest" description="Disordered" evidence="6">
    <location>
        <begin position="691"/>
        <end position="778"/>
    </location>
</feature>
<gene>
    <name evidence="8" type="primary">SCARF1</name>
</gene>
<dbReference type="AlphaFoldDB" id="A0AAY4DA54"/>
<evidence type="ECO:0000256" key="1">
    <source>
        <dbReference type="ARBA" id="ARBA00022536"/>
    </source>
</evidence>
<evidence type="ECO:0000259" key="7">
    <source>
        <dbReference type="PROSITE" id="PS50026"/>
    </source>
</evidence>
<dbReference type="GO" id="GO:0007157">
    <property type="term" value="P:heterophilic cell-cell adhesion via plasma membrane cell adhesion molecules"/>
    <property type="evidence" value="ECO:0007669"/>
    <property type="project" value="TreeGrafter"/>
</dbReference>
<dbReference type="GO" id="GO:0005044">
    <property type="term" value="F:scavenger receptor activity"/>
    <property type="evidence" value="ECO:0007669"/>
    <property type="project" value="InterPro"/>
</dbReference>
<keyword evidence="1 5" id="KW-0245">EGF-like domain</keyword>
<dbReference type="InterPro" id="IPR042635">
    <property type="entry name" value="MEGF10/SREC1/2-like"/>
</dbReference>
<evidence type="ECO:0000256" key="5">
    <source>
        <dbReference type="PROSITE-ProRule" id="PRU00076"/>
    </source>
</evidence>
<dbReference type="GO" id="GO:0030169">
    <property type="term" value="F:low-density lipoprotein particle binding"/>
    <property type="evidence" value="ECO:0007669"/>
    <property type="project" value="TreeGrafter"/>
</dbReference>
<evidence type="ECO:0000256" key="3">
    <source>
        <dbReference type="ARBA" id="ARBA00022737"/>
    </source>
</evidence>
<evidence type="ECO:0000313" key="9">
    <source>
        <dbReference type="Proteomes" id="UP000694580"/>
    </source>
</evidence>
<dbReference type="Proteomes" id="UP000694580">
    <property type="component" value="Chromosome 13"/>
</dbReference>
<dbReference type="FunFam" id="2.170.300.10:FF:000041">
    <property type="entry name" value="Tyrosine protein kinase receptor tie-1, putative"/>
    <property type="match status" value="1"/>
</dbReference>
<dbReference type="GO" id="GO:0016322">
    <property type="term" value="P:neuron remodeling"/>
    <property type="evidence" value="ECO:0007669"/>
    <property type="project" value="TreeGrafter"/>
</dbReference>
<dbReference type="Pfam" id="PF00053">
    <property type="entry name" value="EGF_laminin"/>
    <property type="match status" value="1"/>
</dbReference>
<name>A0AAY4DA54_9TELE</name>
<evidence type="ECO:0000256" key="2">
    <source>
        <dbReference type="ARBA" id="ARBA00022729"/>
    </source>
</evidence>